<dbReference type="SUPFAM" id="SSF57756">
    <property type="entry name" value="Retrovirus zinc finger-like domains"/>
    <property type="match status" value="1"/>
</dbReference>
<dbReference type="PROSITE" id="PS50158">
    <property type="entry name" value="ZF_CCHC"/>
    <property type="match status" value="1"/>
</dbReference>
<dbReference type="SUPFAM" id="SSF50630">
    <property type="entry name" value="Acid proteases"/>
    <property type="match status" value="1"/>
</dbReference>
<dbReference type="InterPro" id="IPR036875">
    <property type="entry name" value="Znf_CCHC_sf"/>
</dbReference>
<dbReference type="AlphaFoldDB" id="A0A8B6BQ63"/>
<feature type="region of interest" description="Disordered" evidence="2">
    <location>
        <begin position="411"/>
        <end position="521"/>
    </location>
</feature>
<evidence type="ECO:0000313" key="5">
    <source>
        <dbReference type="Proteomes" id="UP000596742"/>
    </source>
</evidence>
<keyword evidence="1" id="KW-0479">Metal-binding</keyword>
<dbReference type="OrthoDB" id="8948897at2759"/>
<keyword evidence="5" id="KW-1185">Reference proteome</keyword>
<keyword evidence="1" id="KW-0862">Zinc</keyword>
<dbReference type="GO" id="GO:0008270">
    <property type="term" value="F:zinc ion binding"/>
    <property type="evidence" value="ECO:0007669"/>
    <property type="project" value="UniProtKB-KW"/>
</dbReference>
<feature type="compositionally biased region" description="Polar residues" evidence="2">
    <location>
        <begin position="13"/>
        <end position="22"/>
    </location>
</feature>
<feature type="region of interest" description="Disordered" evidence="2">
    <location>
        <begin position="340"/>
        <end position="382"/>
    </location>
</feature>
<proteinExistence type="predicted"/>
<dbReference type="PROSITE" id="PS00141">
    <property type="entry name" value="ASP_PROTEASE"/>
    <property type="match status" value="1"/>
</dbReference>
<dbReference type="InterPro" id="IPR021109">
    <property type="entry name" value="Peptidase_aspartic_dom_sf"/>
</dbReference>
<organism evidence="4 5">
    <name type="scientific">Mytilus galloprovincialis</name>
    <name type="common">Mediterranean mussel</name>
    <dbReference type="NCBI Taxonomy" id="29158"/>
    <lineage>
        <taxon>Eukaryota</taxon>
        <taxon>Metazoa</taxon>
        <taxon>Spiralia</taxon>
        <taxon>Lophotrochozoa</taxon>
        <taxon>Mollusca</taxon>
        <taxon>Bivalvia</taxon>
        <taxon>Autobranchia</taxon>
        <taxon>Pteriomorphia</taxon>
        <taxon>Mytilida</taxon>
        <taxon>Mytiloidea</taxon>
        <taxon>Mytilidae</taxon>
        <taxon>Mytilinae</taxon>
        <taxon>Mytilus</taxon>
    </lineage>
</organism>
<evidence type="ECO:0000256" key="1">
    <source>
        <dbReference type="PROSITE-ProRule" id="PRU00047"/>
    </source>
</evidence>
<gene>
    <name evidence="4" type="ORF">MGAL_10B046694</name>
</gene>
<feature type="compositionally biased region" description="Basic and acidic residues" evidence="2">
    <location>
        <begin position="357"/>
        <end position="374"/>
    </location>
</feature>
<comment type="caution">
    <text evidence="4">The sequence shown here is derived from an EMBL/GenBank/DDBJ whole genome shotgun (WGS) entry which is preliminary data.</text>
</comment>
<feature type="compositionally biased region" description="Basic residues" evidence="2">
    <location>
        <begin position="31"/>
        <end position="44"/>
    </location>
</feature>
<evidence type="ECO:0000256" key="2">
    <source>
        <dbReference type="SAM" id="MobiDB-lite"/>
    </source>
</evidence>
<dbReference type="Proteomes" id="UP000596742">
    <property type="component" value="Unassembled WGS sequence"/>
</dbReference>
<evidence type="ECO:0000313" key="4">
    <source>
        <dbReference type="EMBL" id="VDH93998.1"/>
    </source>
</evidence>
<protein>
    <recommendedName>
        <fullName evidence="3">CCHC-type domain-containing protein</fullName>
    </recommendedName>
</protein>
<name>A0A8B6BQ63_MYTGA</name>
<dbReference type="EMBL" id="UYJE01000524">
    <property type="protein sequence ID" value="VDH93998.1"/>
    <property type="molecule type" value="Genomic_DNA"/>
</dbReference>
<dbReference type="Pfam" id="PF00098">
    <property type="entry name" value="zf-CCHC"/>
    <property type="match status" value="1"/>
</dbReference>
<dbReference type="GO" id="GO:0003676">
    <property type="term" value="F:nucleic acid binding"/>
    <property type="evidence" value="ECO:0007669"/>
    <property type="project" value="InterPro"/>
</dbReference>
<dbReference type="GO" id="GO:0004190">
    <property type="term" value="F:aspartic-type endopeptidase activity"/>
    <property type="evidence" value="ECO:0007669"/>
    <property type="project" value="InterPro"/>
</dbReference>
<accession>A0A8B6BQ63</accession>
<dbReference type="InterPro" id="IPR001969">
    <property type="entry name" value="Aspartic_peptidase_AS"/>
</dbReference>
<feature type="domain" description="CCHC-type" evidence="3">
    <location>
        <begin position="74"/>
        <end position="87"/>
    </location>
</feature>
<reference evidence="4" key="1">
    <citation type="submission" date="2018-11" db="EMBL/GenBank/DDBJ databases">
        <authorList>
            <person name="Alioto T."/>
            <person name="Alioto T."/>
        </authorList>
    </citation>
    <scope>NUCLEOTIDE SEQUENCE</scope>
</reference>
<sequence length="576" mass="66011">MYEQPYEPCYNATYDQPYNTYDTFDPQYYPPRRKRRRHRRRNRQRPYWDQIEAEYQPAPTPTYVSQPSREPVICYRCGQPGHYAFACCVRLDHTRKACNFQQMNTEAKMYQQRQSSGDTEGLLGSPNEVTVVINGLQAAALLDTGSTVSTVSQSFHRQYLADSPIQTLNQILNIECADGQNMPYLGYISADLQLPELLGRTNTSNISTDSVKAICQLQHAQPYVQTLSMTTPKATDDPYLPSQHLVNIKMEQKQDTYLKDWIYWVDEHRKPRKEQVLVKTLAFDGKHKLADRWEDDPYCIISQPNCGIPVYVVQKENKEGRKRTLHRNLFLPIGDLPKDIIDKEKKRPAPRQRRKKQPEEPTKSEGNSENRTTDEVSDEESEQEYGYMILEQDTQDNTNSDVPVVDLQEEGTLGFTGDGHDGAESSDQQGTGLGGDALPVDIITAAEPNPVSDEEPEEATAQTTEENTSIDQDESAPTDLSLEEADEPTIAPEQQQRRRRILPTPPRDPPVATRPQRERKPPKYLEDYVVSKQATTIQQPDWLMRIHWLESEARKGRFKGLEMELSRTILDIMRTG</sequence>
<dbReference type="InterPro" id="IPR001878">
    <property type="entry name" value="Znf_CCHC"/>
</dbReference>
<dbReference type="GO" id="GO:0006508">
    <property type="term" value="P:proteolysis"/>
    <property type="evidence" value="ECO:0007669"/>
    <property type="project" value="InterPro"/>
</dbReference>
<evidence type="ECO:0000259" key="3">
    <source>
        <dbReference type="PROSITE" id="PS50158"/>
    </source>
</evidence>
<feature type="compositionally biased region" description="Acidic residues" evidence="2">
    <location>
        <begin position="471"/>
        <end position="487"/>
    </location>
</feature>
<keyword evidence="1" id="KW-0863">Zinc-finger</keyword>
<feature type="region of interest" description="Disordered" evidence="2">
    <location>
        <begin position="13"/>
        <end position="52"/>
    </location>
</feature>